<dbReference type="PANTHER" id="PTHR12601">
    <property type="entry name" value="EUKARYOTIC TRANSLATION INITIATION FACTOR 3 SUBUNIT EIF-3"/>
    <property type="match status" value="1"/>
</dbReference>
<evidence type="ECO:0000313" key="3">
    <source>
        <dbReference type="Proteomes" id="UP000075901"/>
    </source>
</evidence>
<proteinExistence type="predicted"/>
<feature type="region of interest" description="Disordered" evidence="1">
    <location>
        <begin position="159"/>
        <end position="223"/>
    </location>
</feature>
<evidence type="ECO:0000256" key="1">
    <source>
        <dbReference type="SAM" id="MobiDB-lite"/>
    </source>
</evidence>
<dbReference type="AlphaFoldDB" id="A0A182S680"/>
<sequence>MALNIRYYGEKSLKVAVSYHLVARTQSCMGDFRSALVNEKETYAIYKQQVRCRGNDRLFADPLTLNVCETVSLQLGESHEKTQESSECLRHLTQQAVVLQKKMNFANGKLLSTGLPPIHIQPPSMGSVLDMLNAINGIIFVQISSKEIANFKNEIEKRQKEAGQNPAQQSAPVQANQEEVDRMLMETMQKTAAGIPFEEQDGEKKESAIASDESTKSVEVASS</sequence>
<accession>A0A182S680</accession>
<dbReference type="EnsemblMetazoa" id="AMAM000456-RA">
    <property type="protein sequence ID" value="AMAM000456-PA"/>
    <property type="gene ID" value="AMAM000456"/>
</dbReference>
<keyword evidence="3" id="KW-1185">Reference proteome</keyword>
<reference evidence="3" key="1">
    <citation type="submission" date="2013-09" db="EMBL/GenBank/DDBJ databases">
        <title>The Genome Sequence of Anopheles maculatus species B.</title>
        <authorList>
            <consortium name="The Broad Institute Genomics Platform"/>
            <person name="Neafsey D.E."/>
            <person name="Besansky N."/>
            <person name="Howell P."/>
            <person name="Walton C."/>
            <person name="Young S.K."/>
            <person name="Zeng Q."/>
            <person name="Gargeya S."/>
            <person name="Fitzgerald M."/>
            <person name="Haas B."/>
            <person name="Abouelleil A."/>
            <person name="Allen A.W."/>
            <person name="Alvarado L."/>
            <person name="Arachchi H.M."/>
            <person name="Berlin A.M."/>
            <person name="Chapman S.B."/>
            <person name="Gainer-Dewar J."/>
            <person name="Goldberg J."/>
            <person name="Griggs A."/>
            <person name="Gujja S."/>
            <person name="Hansen M."/>
            <person name="Howarth C."/>
            <person name="Imamovic A."/>
            <person name="Ireland A."/>
            <person name="Larimer J."/>
            <person name="McCowan C."/>
            <person name="Murphy C."/>
            <person name="Pearson M."/>
            <person name="Poon T.W."/>
            <person name="Priest M."/>
            <person name="Roberts A."/>
            <person name="Saif S."/>
            <person name="Shea T."/>
            <person name="Sisk P."/>
            <person name="Sykes S."/>
            <person name="Wortman J."/>
            <person name="Nusbaum C."/>
            <person name="Birren B."/>
        </authorList>
    </citation>
    <scope>NUCLEOTIDE SEQUENCE [LARGE SCALE GENOMIC DNA]</scope>
    <source>
        <strain evidence="3">maculatus3</strain>
    </source>
</reference>
<name>A0A182S680_9DIPT</name>
<dbReference type="GO" id="GO:0005737">
    <property type="term" value="C:cytoplasm"/>
    <property type="evidence" value="ECO:0007669"/>
    <property type="project" value="TreeGrafter"/>
</dbReference>
<organism evidence="2 3">
    <name type="scientific">Anopheles maculatus</name>
    <dbReference type="NCBI Taxonomy" id="74869"/>
    <lineage>
        <taxon>Eukaryota</taxon>
        <taxon>Metazoa</taxon>
        <taxon>Ecdysozoa</taxon>
        <taxon>Arthropoda</taxon>
        <taxon>Hexapoda</taxon>
        <taxon>Insecta</taxon>
        <taxon>Pterygota</taxon>
        <taxon>Neoptera</taxon>
        <taxon>Endopterygota</taxon>
        <taxon>Diptera</taxon>
        <taxon>Nematocera</taxon>
        <taxon>Culicoidea</taxon>
        <taxon>Culicidae</taxon>
        <taxon>Anophelinae</taxon>
        <taxon>Anopheles</taxon>
        <taxon>Anopheles maculatus group</taxon>
    </lineage>
</organism>
<reference evidence="2" key="2">
    <citation type="submission" date="2020-05" db="UniProtKB">
        <authorList>
            <consortium name="EnsemblMetazoa"/>
        </authorList>
    </citation>
    <scope>IDENTIFICATION</scope>
    <source>
        <strain evidence="2">maculatus3</strain>
    </source>
</reference>
<feature type="compositionally biased region" description="Polar residues" evidence="1">
    <location>
        <begin position="165"/>
        <end position="177"/>
    </location>
</feature>
<dbReference type="VEuPathDB" id="VectorBase:AMAM000456"/>
<dbReference type="GO" id="GO:0048312">
    <property type="term" value="P:intracellular distribution of mitochondria"/>
    <property type="evidence" value="ECO:0007669"/>
    <property type="project" value="TreeGrafter"/>
</dbReference>
<dbReference type="Proteomes" id="UP000075901">
    <property type="component" value="Unassembled WGS sequence"/>
</dbReference>
<evidence type="ECO:0000313" key="2">
    <source>
        <dbReference type="EnsemblMetazoa" id="AMAM000456-PA"/>
    </source>
</evidence>
<dbReference type="InterPro" id="IPR027523">
    <property type="entry name" value="CLU_prot"/>
</dbReference>
<dbReference type="PANTHER" id="PTHR12601:SF6">
    <property type="entry name" value="CLUSTERED MITOCHONDRIA PROTEIN HOMOLOG"/>
    <property type="match status" value="1"/>
</dbReference>
<dbReference type="GO" id="GO:0003729">
    <property type="term" value="F:mRNA binding"/>
    <property type="evidence" value="ECO:0007669"/>
    <property type="project" value="TreeGrafter"/>
</dbReference>
<protein>
    <submittedName>
        <fullName evidence="2">Uncharacterized protein</fullName>
    </submittedName>
</protein>